<name>A0A139SSL1_9GAMM</name>
<proteinExistence type="predicted"/>
<dbReference type="AlphaFoldDB" id="A0A139SSL1"/>
<feature type="compositionally biased region" description="Polar residues" evidence="2">
    <location>
        <begin position="136"/>
        <end position="155"/>
    </location>
</feature>
<sequence>MQRNLDNRLAHIPTLKADLSDHEPIHPLRLPKEKPRHYLAYGFLWLLVLLQSAVLAAGGWWGWQQLEINKQQLADSLHNLARINEQLGARIQRIDGKLISTASTVNSGSENIRQKLAELSAHLDALQSELKKQQEGQKTQNARQESLEQQFGQLASTSKAQTESLTELGKQLSAQIKQSSAQNEALSAQKTAQSEAQAALKALQQTQGTMQKKLAQVGEEASAVRGVREQLSGVSTLATHLSSLQKQVEQTQSAIKRLEREQLALKVEQENRASNQSSAEFDAFRAQTTRSLNNLQAQLQKLQQQ</sequence>
<keyword evidence="5" id="KW-1185">Reference proteome</keyword>
<feature type="transmembrane region" description="Helical" evidence="3">
    <location>
        <begin position="38"/>
        <end position="63"/>
    </location>
</feature>
<protein>
    <recommendedName>
        <fullName evidence="6">ATPase</fullName>
    </recommendedName>
</protein>
<keyword evidence="3" id="KW-1133">Transmembrane helix</keyword>
<keyword evidence="3" id="KW-0472">Membrane</keyword>
<keyword evidence="3" id="KW-0812">Transmembrane</keyword>
<reference evidence="4 5" key="1">
    <citation type="submission" date="2016-02" db="EMBL/GenBank/DDBJ databases">
        <authorList>
            <person name="Wen L."/>
            <person name="He K."/>
            <person name="Yang H."/>
        </authorList>
    </citation>
    <scope>NUCLEOTIDE SEQUENCE [LARGE SCALE GENOMIC DNA]</scope>
    <source>
        <strain evidence="4 5">CV58</strain>
    </source>
</reference>
<dbReference type="RefSeq" id="WP_068390557.1">
    <property type="nucleotide sequence ID" value="NZ_LSZO01000162.1"/>
</dbReference>
<dbReference type="EMBL" id="LSZO01000162">
    <property type="protein sequence ID" value="KXU37568.1"/>
    <property type="molecule type" value="Genomic_DNA"/>
</dbReference>
<evidence type="ECO:0000313" key="5">
    <source>
        <dbReference type="Proteomes" id="UP000072660"/>
    </source>
</evidence>
<evidence type="ECO:0000256" key="1">
    <source>
        <dbReference type="SAM" id="Coils"/>
    </source>
</evidence>
<keyword evidence="1" id="KW-0175">Coiled coil</keyword>
<feature type="region of interest" description="Disordered" evidence="2">
    <location>
        <begin position="130"/>
        <end position="155"/>
    </location>
</feature>
<evidence type="ECO:0000313" key="4">
    <source>
        <dbReference type="EMBL" id="KXU37568.1"/>
    </source>
</evidence>
<accession>A0A139SSL1</accession>
<dbReference type="Proteomes" id="UP000072660">
    <property type="component" value="Unassembled WGS sequence"/>
</dbReference>
<comment type="caution">
    <text evidence="4">The sequence shown here is derived from an EMBL/GenBank/DDBJ whole genome shotgun (WGS) entry which is preliminary data.</text>
</comment>
<evidence type="ECO:0008006" key="6">
    <source>
        <dbReference type="Google" id="ProtNLM"/>
    </source>
</evidence>
<organism evidence="4 5">
    <name type="scientific">Ventosimonas gracilis</name>
    <dbReference type="NCBI Taxonomy" id="1680762"/>
    <lineage>
        <taxon>Bacteria</taxon>
        <taxon>Pseudomonadati</taxon>
        <taxon>Pseudomonadota</taxon>
        <taxon>Gammaproteobacteria</taxon>
        <taxon>Pseudomonadales</taxon>
        <taxon>Ventosimonadaceae</taxon>
        <taxon>Ventosimonas</taxon>
    </lineage>
</organism>
<evidence type="ECO:0000256" key="3">
    <source>
        <dbReference type="SAM" id="Phobius"/>
    </source>
</evidence>
<gene>
    <name evidence="4" type="ORF">AXE65_02975</name>
</gene>
<dbReference type="OrthoDB" id="7033272at2"/>
<evidence type="ECO:0000256" key="2">
    <source>
        <dbReference type="SAM" id="MobiDB-lite"/>
    </source>
</evidence>
<feature type="coiled-coil region" evidence="1">
    <location>
        <begin position="241"/>
        <end position="305"/>
    </location>
</feature>